<sequence length="1117" mass="125677">MEVCTIVYPLPPTTSESSLGSSSKRSLDSSSPSFRPSRKRCRSPTTSVSSPTHDSRSIAPTPTNLLPPRKRFRDSYSPEDSKEEHMEVDTIANVGISDGVAAHTEDSVGMIVEIAASDVRANDEEFEAEASTADTREIVVDPLAIGDSCESSKGGIPDLEDTIYDIVHYMSEVCIDRITEIKTTQRQLEASQLVASGERASLVRRIGWLRPEYLKVRAMLSIERDRIDSLRWHTALSLRSFVSVRRDIYTGWLWSDVSCRLMNMTITRSGMTPEAIEELVNRRVEEALAAYEATRAANALEAENQSQNGSDGDNGNSDNGNGENGNGGNGNPKDNGRGDRPVARECTYQDFMKCQPLNFKGTEGVVGLIRWFEKMETVFHISNCPEKYQVKYATCTLLNSALTWWNSHKRTIRAEAAFSNVNDGPRVRSDRDEKFYGGHPDNINEIVIAAEPTRLQDAVRIANNLMDQKLKGYAVKNAENKRRLEVNQRDNRGQQPPFKRPNVGKGIRMGEIVSFTMKGLACGCGKLTRIGGILTRDCRDIYVIIPGRGAGNKNSVGEARGKAYVLGGGDANPDSNVVKDVCYAIELDDGEGNFLKLIPSLRLLYIRDLLGHPFNINLMPVELGCFDVIVGIDWLANHHVVIVCDEKIVRIPYGDEVLIVQGDRDGKGEKSKLSIISCTKTQKNIKRVRDFPEVFLEDLSGLPPSRQVEFQIDLVPVTVTCGSRARIDLHDGNCQELSNQLFREEDIPKTTFKTRYGHYEFQVMPFGLTNAPAVQFLGHVIDSEGIHVDPTKIESIKDWALPKTPIEIQAVFSTELKQKLCSAPIWLSRRLVTPSWFNCDASRNGLGAILMQCVCSQNVETLFARHNFSALTTTYITYHYHGFTVHKSLQHILDQKELNMRQHRWLELLSDYDFEARKEENYGIEYLYGMIKTLEPRADGTLCLRNRNVPRLKNLVWWPNRKRGLPPTSSKCLDLTTSGQIQIWVIVRPFTKTAYFLPIKKTDSMKKLTRQYLKKEVSRHGVPVSIISDQDSKFTSHFWKSLNEALGWDRHLPLLEFSYNNSYHTSIKAAPFEALYGQKCRSPIFWAEVGDAQLTGPEIVHETIEKIIQIKKSIQAA</sequence>
<dbReference type="Pfam" id="PF08284">
    <property type="entry name" value="RVP_2"/>
    <property type="match status" value="1"/>
</dbReference>
<dbReference type="EMBL" id="BQNB010013370">
    <property type="protein sequence ID" value="GJT15105.1"/>
    <property type="molecule type" value="Genomic_DNA"/>
</dbReference>
<feature type="compositionally biased region" description="Polar residues" evidence="1">
    <location>
        <begin position="45"/>
        <end position="64"/>
    </location>
</feature>
<keyword evidence="2" id="KW-0695">RNA-directed DNA polymerase</keyword>
<evidence type="ECO:0000313" key="3">
    <source>
        <dbReference type="Proteomes" id="UP001151760"/>
    </source>
</evidence>
<organism evidence="2 3">
    <name type="scientific">Tanacetum coccineum</name>
    <dbReference type="NCBI Taxonomy" id="301880"/>
    <lineage>
        <taxon>Eukaryota</taxon>
        <taxon>Viridiplantae</taxon>
        <taxon>Streptophyta</taxon>
        <taxon>Embryophyta</taxon>
        <taxon>Tracheophyta</taxon>
        <taxon>Spermatophyta</taxon>
        <taxon>Magnoliopsida</taxon>
        <taxon>eudicotyledons</taxon>
        <taxon>Gunneridae</taxon>
        <taxon>Pentapetalae</taxon>
        <taxon>asterids</taxon>
        <taxon>campanulids</taxon>
        <taxon>Asterales</taxon>
        <taxon>Asteraceae</taxon>
        <taxon>Asteroideae</taxon>
        <taxon>Anthemideae</taxon>
        <taxon>Anthemidinae</taxon>
        <taxon>Tanacetum</taxon>
    </lineage>
</organism>
<feature type="compositionally biased region" description="Low complexity" evidence="1">
    <location>
        <begin position="13"/>
        <end position="35"/>
    </location>
</feature>
<reference evidence="2" key="1">
    <citation type="journal article" date="2022" name="Int. J. Mol. Sci.">
        <title>Draft Genome of Tanacetum Coccineum: Genomic Comparison of Closely Related Tanacetum-Family Plants.</title>
        <authorList>
            <person name="Yamashiro T."/>
            <person name="Shiraishi A."/>
            <person name="Nakayama K."/>
            <person name="Satake H."/>
        </authorList>
    </citation>
    <scope>NUCLEOTIDE SEQUENCE</scope>
</reference>
<evidence type="ECO:0000313" key="2">
    <source>
        <dbReference type="EMBL" id="GJT15105.1"/>
    </source>
</evidence>
<comment type="caution">
    <text evidence="2">The sequence shown here is derived from an EMBL/GenBank/DDBJ whole genome shotgun (WGS) entry which is preliminary data.</text>
</comment>
<accession>A0ABQ5BJV5</accession>
<dbReference type="Gene3D" id="3.10.10.10">
    <property type="entry name" value="HIV Type 1 Reverse Transcriptase, subunit A, domain 1"/>
    <property type="match status" value="1"/>
</dbReference>
<dbReference type="Gene3D" id="3.30.420.10">
    <property type="entry name" value="Ribonuclease H-like superfamily/Ribonuclease H"/>
    <property type="match status" value="2"/>
</dbReference>
<dbReference type="InterPro" id="IPR043502">
    <property type="entry name" value="DNA/RNA_pol_sf"/>
</dbReference>
<keyword evidence="2" id="KW-0548">Nucleotidyltransferase</keyword>
<dbReference type="InterPro" id="IPR036397">
    <property type="entry name" value="RNaseH_sf"/>
</dbReference>
<protein>
    <submittedName>
        <fullName evidence="2">Reverse transcriptase domain-containing protein</fullName>
    </submittedName>
</protein>
<keyword evidence="2" id="KW-0808">Transferase</keyword>
<dbReference type="GO" id="GO:0003964">
    <property type="term" value="F:RNA-directed DNA polymerase activity"/>
    <property type="evidence" value="ECO:0007669"/>
    <property type="project" value="UniProtKB-KW"/>
</dbReference>
<feature type="region of interest" description="Disordered" evidence="1">
    <location>
        <begin position="302"/>
        <end position="341"/>
    </location>
</feature>
<dbReference type="Proteomes" id="UP001151760">
    <property type="component" value="Unassembled WGS sequence"/>
</dbReference>
<feature type="region of interest" description="Disordered" evidence="1">
    <location>
        <begin position="1"/>
        <end position="87"/>
    </location>
</feature>
<dbReference type="SUPFAM" id="SSF56672">
    <property type="entry name" value="DNA/RNA polymerases"/>
    <property type="match status" value="1"/>
</dbReference>
<proteinExistence type="predicted"/>
<dbReference type="SUPFAM" id="SSF53098">
    <property type="entry name" value="Ribonuclease H-like"/>
    <property type="match status" value="1"/>
</dbReference>
<feature type="compositionally biased region" description="Low complexity" evidence="1">
    <location>
        <begin position="302"/>
        <end position="321"/>
    </location>
</feature>
<reference evidence="2" key="2">
    <citation type="submission" date="2022-01" db="EMBL/GenBank/DDBJ databases">
        <authorList>
            <person name="Yamashiro T."/>
            <person name="Shiraishi A."/>
            <person name="Satake H."/>
            <person name="Nakayama K."/>
        </authorList>
    </citation>
    <scope>NUCLEOTIDE SEQUENCE</scope>
</reference>
<gene>
    <name evidence="2" type="ORF">Tco_0873811</name>
</gene>
<dbReference type="InterPro" id="IPR012337">
    <property type="entry name" value="RNaseH-like_sf"/>
</dbReference>
<dbReference type="PANTHER" id="PTHR34072:SF52">
    <property type="entry name" value="RIBONUCLEASE H"/>
    <property type="match status" value="1"/>
</dbReference>
<evidence type="ECO:0000256" key="1">
    <source>
        <dbReference type="SAM" id="MobiDB-lite"/>
    </source>
</evidence>
<feature type="compositionally biased region" description="Basic and acidic residues" evidence="1">
    <location>
        <begin position="73"/>
        <end position="87"/>
    </location>
</feature>
<dbReference type="PANTHER" id="PTHR34072">
    <property type="entry name" value="ENZYMATIC POLYPROTEIN-RELATED"/>
    <property type="match status" value="1"/>
</dbReference>
<name>A0ABQ5BJV5_9ASTR</name>
<keyword evidence="3" id="KW-1185">Reference proteome</keyword>